<evidence type="ECO:0000313" key="3">
    <source>
        <dbReference type="EMBL" id="QQE89436.1"/>
    </source>
</evidence>
<evidence type="ECO:0000313" key="4">
    <source>
        <dbReference type="Proteomes" id="UP000596192"/>
    </source>
</evidence>
<evidence type="ECO:0000259" key="2">
    <source>
        <dbReference type="PROSITE" id="PS51724"/>
    </source>
</evidence>
<dbReference type="InterPro" id="IPR007730">
    <property type="entry name" value="SPOR-like_dom"/>
</dbReference>
<evidence type="ECO:0000256" key="1">
    <source>
        <dbReference type="SAM" id="MobiDB-lite"/>
    </source>
</evidence>
<dbReference type="PROSITE" id="PS51724">
    <property type="entry name" value="SPOR"/>
    <property type="match status" value="1"/>
</dbReference>
<accession>A0AAP9YEY9</accession>
<dbReference type="GO" id="GO:0016887">
    <property type="term" value="F:ATP hydrolysis activity"/>
    <property type="evidence" value="ECO:0007669"/>
    <property type="project" value="InterPro"/>
</dbReference>
<dbReference type="InterPro" id="IPR036680">
    <property type="entry name" value="SPOR-like_sf"/>
</dbReference>
<dbReference type="Pfam" id="PF13401">
    <property type="entry name" value="AAA_22"/>
    <property type="match status" value="1"/>
</dbReference>
<reference evidence="3 4" key="1">
    <citation type="submission" date="2020-12" db="EMBL/GenBank/DDBJ databases">
        <title>Genomic Analysis and Response surface optimization of nitrogen-fixing conditions for A. chroococcum strain HR1, Isolation from rhizosphere soil.</title>
        <authorList>
            <person name="Li J."/>
            <person name="Yang H."/>
            <person name="Liu H."/>
            <person name="Wang C."/>
            <person name="Tian Y."/>
            <person name="Lu X.Y."/>
        </authorList>
    </citation>
    <scope>NUCLEOTIDE SEQUENCE [LARGE SCALE GENOMIC DNA]</scope>
    <source>
        <strain evidence="3 4">HR1</strain>
    </source>
</reference>
<sequence length="554" mass="57472">MTSLHADEALLTYYQFSHDPFAPRTPGFKFFPAQRKQVLGQLHHLARYSRLLLVVSGPLGSGKTLLRQALVASSNKQSVLCVVVSARASARVDGLLRQIALGLGLGHADEQSILGQVEQLAATGQELYLLVDDAELLETAALDALLALAAGTAMGRPHVFLFGEPELVARLQSLADGEERFHVLRLNPYALNDTREYLALRLEGAGSDIGVFSDEQIEAIHRESGGWPGEVNRLARELLHEEMQSGYAEDDDSPGLILPKKHLLALVVVAVAVAAAWFVRGGAEGEAPVVAQQSLAEAPSAPAAELADAVPSQSVADEIQPVLREPLAQAASEADVADVGIAGPAAVVAATTTAALAPSTQAPVAPSAPAPKPALRAPAVVQPASQPQPRSASQSPAAAKPVTPSAPAPAPRVVAKPAPAPAAVAPSQQVAAKPAPAAAVPTPQAAPKPALQPAAVQAGAPVGGARAQAASRYTLQVLGTRSESSAKAFVRAQGAGYRYFRKLHQGQPLFVVTYGSFASRAEAQAAIKTLPAAVQSSKPWPRTFASIQQEAGVR</sequence>
<dbReference type="Proteomes" id="UP000596192">
    <property type="component" value="Chromosome"/>
</dbReference>
<dbReference type="PANTHER" id="PTHR35894">
    <property type="entry name" value="GENERAL SECRETION PATHWAY PROTEIN A-RELATED"/>
    <property type="match status" value="1"/>
</dbReference>
<dbReference type="RefSeq" id="WP_198867248.1">
    <property type="nucleotide sequence ID" value="NZ_CP066310.1"/>
</dbReference>
<dbReference type="GO" id="GO:0042834">
    <property type="term" value="F:peptidoglycan binding"/>
    <property type="evidence" value="ECO:0007669"/>
    <property type="project" value="InterPro"/>
</dbReference>
<dbReference type="Gene3D" id="3.30.70.1070">
    <property type="entry name" value="Sporulation related repeat"/>
    <property type="match status" value="1"/>
</dbReference>
<protein>
    <submittedName>
        <fullName evidence="3">AAA family ATPase</fullName>
    </submittedName>
</protein>
<feature type="region of interest" description="Disordered" evidence="1">
    <location>
        <begin position="358"/>
        <end position="414"/>
    </location>
</feature>
<gene>
    <name evidence="3" type="ORF">GKQ51_03490</name>
</gene>
<dbReference type="InterPro" id="IPR052026">
    <property type="entry name" value="ExeA_AAA_ATPase_DNA-bind"/>
</dbReference>
<proteinExistence type="predicted"/>
<organism evidence="3 4">
    <name type="scientific">Azotobacter chroococcum</name>
    <dbReference type="NCBI Taxonomy" id="353"/>
    <lineage>
        <taxon>Bacteria</taxon>
        <taxon>Pseudomonadati</taxon>
        <taxon>Pseudomonadota</taxon>
        <taxon>Gammaproteobacteria</taxon>
        <taxon>Pseudomonadales</taxon>
        <taxon>Pseudomonadaceae</taxon>
        <taxon>Azotobacter</taxon>
    </lineage>
</organism>
<dbReference type="SUPFAM" id="SSF52540">
    <property type="entry name" value="P-loop containing nucleoside triphosphate hydrolases"/>
    <property type="match status" value="1"/>
</dbReference>
<dbReference type="PANTHER" id="PTHR35894:SF7">
    <property type="entry name" value="GENERAL SECRETION PATHWAY PROTEIN A-RELATED"/>
    <property type="match status" value="1"/>
</dbReference>
<dbReference type="InterPro" id="IPR027417">
    <property type="entry name" value="P-loop_NTPase"/>
</dbReference>
<dbReference type="InterPro" id="IPR049945">
    <property type="entry name" value="AAA_22"/>
</dbReference>
<feature type="domain" description="SPOR" evidence="2">
    <location>
        <begin position="467"/>
        <end position="543"/>
    </location>
</feature>
<feature type="compositionally biased region" description="Low complexity" evidence="1">
    <location>
        <begin position="373"/>
        <end position="403"/>
    </location>
</feature>
<dbReference type="Gene3D" id="3.40.50.300">
    <property type="entry name" value="P-loop containing nucleotide triphosphate hydrolases"/>
    <property type="match status" value="1"/>
</dbReference>
<dbReference type="AlphaFoldDB" id="A0AAP9YEY9"/>
<name>A0AAP9YEY9_9GAMM</name>
<dbReference type="EMBL" id="CP066310">
    <property type="protein sequence ID" value="QQE89436.1"/>
    <property type="molecule type" value="Genomic_DNA"/>
</dbReference>
<dbReference type="Pfam" id="PF05036">
    <property type="entry name" value="SPOR"/>
    <property type="match status" value="1"/>
</dbReference>